<evidence type="ECO:0000313" key="13">
    <source>
        <dbReference type="Proteomes" id="UP001058974"/>
    </source>
</evidence>
<keyword evidence="3" id="KW-0217">Developmental protein</keyword>
<name>A0A9D5ATQ8_PEA</name>
<evidence type="ECO:0000256" key="7">
    <source>
        <dbReference type="ARBA" id="ARBA00023125"/>
    </source>
</evidence>
<keyword evidence="9" id="KW-0539">Nucleus</keyword>
<accession>A0A9D5ATQ8</accession>
<comment type="similarity">
    <text evidence="2">Belongs to the SHI protein family.</text>
</comment>
<evidence type="ECO:0000256" key="2">
    <source>
        <dbReference type="ARBA" id="ARBA00006911"/>
    </source>
</evidence>
<feature type="compositionally biased region" description="Basic residues" evidence="11">
    <location>
        <begin position="59"/>
        <end position="75"/>
    </location>
</feature>
<keyword evidence="10" id="KW-0927">Auxin signaling pathway</keyword>
<evidence type="ECO:0000256" key="4">
    <source>
        <dbReference type="ARBA" id="ARBA00022723"/>
    </source>
</evidence>
<dbReference type="GO" id="GO:0045893">
    <property type="term" value="P:positive regulation of DNA-templated transcription"/>
    <property type="evidence" value="ECO:0007669"/>
    <property type="project" value="TreeGrafter"/>
</dbReference>
<dbReference type="Gramene" id="Psat04G0293100-T1">
    <property type="protein sequence ID" value="KAI5418494.1"/>
    <property type="gene ID" value="KIW84_042931"/>
</dbReference>
<dbReference type="AlphaFoldDB" id="A0A9D5ATQ8"/>
<comment type="caution">
    <text evidence="12">The sequence shown here is derived from an EMBL/GenBank/DDBJ whole genome shotgun (WGS) entry which is preliminary data.</text>
</comment>
<evidence type="ECO:0000256" key="11">
    <source>
        <dbReference type="SAM" id="MobiDB-lite"/>
    </source>
</evidence>
<dbReference type="InterPro" id="IPR006511">
    <property type="entry name" value="SHI_C"/>
</dbReference>
<dbReference type="NCBIfam" id="TIGR01623">
    <property type="entry name" value="put_zinc_LRP1"/>
    <property type="match status" value="1"/>
</dbReference>
<feature type="region of interest" description="Disordered" evidence="11">
    <location>
        <begin position="57"/>
        <end position="84"/>
    </location>
</feature>
<keyword evidence="4" id="KW-0479">Metal-binding</keyword>
<evidence type="ECO:0000256" key="8">
    <source>
        <dbReference type="ARBA" id="ARBA00023159"/>
    </source>
</evidence>
<protein>
    <submittedName>
        <fullName evidence="12">Uncharacterized protein</fullName>
    </submittedName>
</protein>
<keyword evidence="6" id="KW-0073">Auxin biosynthesis</keyword>
<proteinExistence type="inferred from homology"/>
<dbReference type="OrthoDB" id="692274at2759"/>
<dbReference type="GO" id="GO:0046872">
    <property type="term" value="F:metal ion binding"/>
    <property type="evidence" value="ECO:0007669"/>
    <property type="project" value="UniProtKB-KW"/>
</dbReference>
<keyword evidence="5" id="KW-0862">Zinc</keyword>
<dbReference type="PANTHER" id="PTHR31604">
    <property type="entry name" value="PROTEIN LATERAL ROOT PRIMORDIUM 1"/>
    <property type="match status" value="1"/>
</dbReference>
<sequence length="347" mass="38076">MAGLFSLGGGRGNNQEGGASQQQQHQPGQIPPQETLFWYNKNDDVSSYRGNLELWNQHQHQHQHQQHQQHHHHQQQQHDQQGEEGVIAAHAARPFFSRDLYGLGVGPSRVSSDDQQHQTLNMGMRSSSSGGGGGGGEGISCQDCGNQAKKDCPHMRCRTCCKSRGFQCQTHVKSTWVPASRRRERQQQLSSSSSLQRDISKRPRDSNALVSTRNFPSGLEEANFPAIVSSPAEFRCVRVSSIDEADERFAYQTAVNIGGHLFKGILYDFGPENTINNNNNTYNNTNYMIGETSGGALPVAQPLNLIADSDTTVVSSGALVDPSSLYSAPMNAFMAASGTQFFSRPRS</sequence>
<feature type="compositionally biased region" description="Low complexity" evidence="11">
    <location>
        <begin position="13"/>
        <end position="33"/>
    </location>
</feature>
<organism evidence="12 13">
    <name type="scientific">Pisum sativum</name>
    <name type="common">Garden pea</name>
    <name type="synonym">Lathyrus oleraceus</name>
    <dbReference type="NCBI Taxonomy" id="3888"/>
    <lineage>
        <taxon>Eukaryota</taxon>
        <taxon>Viridiplantae</taxon>
        <taxon>Streptophyta</taxon>
        <taxon>Embryophyta</taxon>
        <taxon>Tracheophyta</taxon>
        <taxon>Spermatophyta</taxon>
        <taxon>Magnoliopsida</taxon>
        <taxon>eudicotyledons</taxon>
        <taxon>Gunneridae</taxon>
        <taxon>Pentapetalae</taxon>
        <taxon>rosids</taxon>
        <taxon>fabids</taxon>
        <taxon>Fabales</taxon>
        <taxon>Fabaceae</taxon>
        <taxon>Papilionoideae</taxon>
        <taxon>50 kb inversion clade</taxon>
        <taxon>NPAAA clade</taxon>
        <taxon>Hologalegina</taxon>
        <taxon>IRL clade</taxon>
        <taxon>Fabeae</taxon>
        <taxon>Lathyrus</taxon>
    </lineage>
</organism>
<evidence type="ECO:0000313" key="12">
    <source>
        <dbReference type="EMBL" id="KAI5418494.1"/>
    </source>
</evidence>
<evidence type="ECO:0000256" key="5">
    <source>
        <dbReference type="ARBA" id="ARBA00022833"/>
    </source>
</evidence>
<dbReference type="GO" id="GO:0003677">
    <property type="term" value="F:DNA binding"/>
    <property type="evidence" value="ECO:0007669"/>
    <property type="project" value="UniProtKB-KW"/>
</dbReference>
<reference evidence="12 13" key="1">
    <citation type="journal article" date="2022" name="Nat. Genet.">
        <title>Improved pea reference genome and pan-genome highlight genomic features and evolutionary characteristics.</title>
        <authorList>
            <person name="Yang T."/>
            <person name="Liu R."/>
            <person name="Luo Y."/>
            <person name="Hu S."/>
            <person name="Wang D."/>
            <person name="Wang C."/>
            <person name="Pandey M.K."/>
            <person name="Ge S."/>
            <person name="Xu Q."/>
            <person name="Li N."/>
            <person name="Li G."/>
            <person name="Huang Y."/>
            <person name="Saxena R.K."/>
            <person name="Ji Y."/>
            <person name="Li M."/>
            <person name="Yan X."/>
            <person name="He Y."/>
            <person name="Liu Y."/>
            <person name="Wang X."/>
            <person name="Xiang C."/>
            <person name="Varshney R.K."/>
            <person name="Ding H."/>
            <person name="Gao S."/>
            <person name="Zong X."/>
        </authorList>
    </citation>
    <scope>NUCLEOTIDE SEQUENCE [LARGE SCALE GENOMIC DNA]</scope>
    <source>
        <strain evidence="12 13">cv. Zhongwan 6</strain>
    </source>
</reference>
<feature type="compositionally biased region" description="Low complexity" evidence="11">
    <location>
        <begin position="187"/>
        <end position="197"/>
    </location>
</feature>
<keyword evidence="8" id="KW-0010">Activator</keyword>
<evidence type="ECO:0000256" key="9">
    <source>
        <dbReference type="ARBA" id="ARBA00023242"/>
    </source>
</evidence>
<feature type="region of interest" description="Disordered" evidence="11">
    <location>
        <begin position="108"/>
        <end position="137"/>
    </location>
</feature>
<dbReference type="PANTHER" id="PTHR31604:SF4">
    <property type="entry name" value="PROTEIN SHORT INTERNODES"/>
    <property type="match status" value="1"/>
</dbReference>
<keyword evidence="7" id="KW-0238">DNA-binding</keyword>
<dbReference type="GO" id="GO:0005634">
    <property type="term" value="C:nucleus"/>
    <property type="evidence" value="ECO:0007669"/>
    <property type="project" value="UniProtKB-SubCell"/>
</dbReference>
<keyword evidence="13" id="KW-1185">Reference proteome</keyword>
<evidence type="ECO:0000256" key="10">
    <source>
        <dbReference type="ARBA" id="ARBA00023294"/>
    </source>
</evidence>
<dbReference type="Proteomes" id="UP001058974">
    <property type="component" value="Chromosome 4"/>
</dbReference>
<dbReference type="GO" id="GO:0009734">
    <property type="term" value="P:auxin-activated signaling pathway"/>
    <property type="evidence" value="ECO:0007669"/>
    <property type="project" value="UniProtKB-KW"/>
</dbReference>
<evidence type="ECO:0000256" key="6">
    <source>
        <dbReference type="ARBA" id="ARBA00023070"/>
    </source>
</evidence>
<dbReference type="GO" id="GO:0003700">
    <property type="term" value="F:DNA-binding transcription factor activity"/>
    <property type="evidence" value="ECO:0007669"/>
    <property type="project" value="InterPro"/>
</dbReference>
<dbReference type="InterPro" id="IPR006510">
    <property type="entry name" value="Znf_LRP1"/>
</dbReference>
<dbReference type="GO" id="GO:0009851">
    <property type="term" value="P:auxin biosynthetic process"/>
    <property type="evidence" value="ECO:0007669"/>
    <property type="project" value="UniProtKB-KW"/>
</dbReference>
<dbReference type="EMBL" id="JAMSHJ010000004">
    <property type="protein sequence ID" value="KAI5418494.1"/>
    <property type="molecule type" value="Genomic_DNA"/>
</dbReference>
<dbReference type="Pfam" id="PF05142">
    <property type="entry name" value="DUF702"/>
    <property type="match status" value="1"/>
</dbReference>
<dbReference type="Gramene" id="Psat4g096720.1">
    <property type="protein sequence ID" value="Psat4g096720.1.cds"/>
    <property type="gene ID" value="Psat4g096720"/>
</dbReference>
<feature type="region of interest" description="Disordered" evidence="11">
    <location>
        <begin position="1"/>
        <end position="34"/>
    </location>
</feature>
<dbReference type="Gramene" id="PSAT_LOCUS17064_t1">
    <property type="protein sequence ID" value="CAL5197532.1"/>
    <property type="gene ID" value="PSAT_LOCUS17064"/>
</dbReference>
<dbReference type="NCBIfam" id="TIGR01624">
    <property type="entry name" value="LRP1_Cterm"/>
    <property type="match status" value="1"/>
</dbReference>
<evidence type="ECO:0000256" key="1">
    <source>
        <dbReference type="ARBA" id="ARBA00004123"/>
    </source>
</evidence>
<feature type="compositionally biased region" description="Gly residues" evidence="11">
    <location>
        <begin position="1"/>
        <end position="12"/>
    </location>
</feature>
<dbReference type="InterPro" id="IPR007818">
    <property type="entry name" value="SHI"/>
</dbReference>
<evidence type="ECO:0000256" key="3">
    <source>
        <dbReference type="ARBA" id="ARBA00022473"/>
    </source>
</evidence>
<feature type="region of interest" description="Disordered" evidence="11">
    <location>
        <begin position="177"/>
        <end position="212"/>
    </location>
</feature>
<comment type="subcellular location">
    <subcellularLocation>
        <location evidence="1">Nucleus</location>
    </subcellularLocation>
</comment>
<gene>
    <name evidence="12" type="ORF">KIW84_042931</name>
</gene>